<dbReference type="Pfam" id="PF17770">
    <property type="entry name" value="RNase_J_C"/>
    <property type="match status" value="1"/>
</dbReference>
<evidence type="ECO:0000259" key="8">
    <source>
        <dbReference type="SMART" id="SM00849"/>
    </source>
</evidence>
<dbReference type="PANTHER" id="PTHR43694:SF1">
    <property type="entry name" value="RIBONUCLEASE J"/>
    <property type="match status" value="1"/>
</dbReference>
<dbReference type="InterPro" id="IPR055132">
    <property type="entry name" value="RNase_J_b_CASP"/>
</dbReference>
<dbReference type="InterPro" id="IPR041636">
    <property type="entry name" value="RNase_J_C"/>
</dbReference>
<evidence type="ECO:0000313" key="10">
    <source>
        <dbReference type="Proteomes" id="UP000291236"/>
    </source>
</evidence>
<keyword evidence="4" id="KW-0378">Hydrolase</keyword>
<evidence type="ECO:0000256" key="4">
    <source>
        <dbReference type="ARBA" id="ARBA00022801"/>
    </source>
</evidence>
<evidence type="ECO:0000256" key="1">
    <source>
        <dbReference type="ARBA" id="ARBA00022490"/>
    </source>
</evidence>
<dbReference type="CDD" id="cd07714">
    <property type="entry name" value="RNaseJ_MBL-fold"/>
    <property type="match status" value="1"/>
</dbReference>
<dbReference type="KEGG" id="sbf:JCM31447_29620"/>
<keyword evidence="3" id="KW-0479">Metal-binding</keyword>
<dbReference type="GO" id="GO:0046872">
    <property type="term" value="F:metal ion binding"/>
    <property type="evidence" value="ECO:0007669"/>
    <property type="project" value="UniProtKB-KW"/>
</dbReference>
<dbReference type="PANTHER" id="PTHR43694">
    <property type="entry name" value="RIBONUCLEASE J"/>
    <property type="match status" value="1"/>
</dbReference>
<evidence type="ECO:0000256" key="7">
    <source>
        <dbReference type="ARBA" id="ARBA00022884"/>
    </source>
</evidence>
<dbReference type="GO" id="GO:0004527">
    <property type="term" value="F:exonuclease activity"/>
    <property type="evidence" value="ECO:0007669"/>
    <property type="project" value="UniProtKB-KW"/>
</dbReference>
<evidence type="ECO:0000256" key="2">
    <source>
        <dbReference type="ARBA" id="ARBA00022722"/>
    </source>
</evidence>
<keyword evidence="6" id="KW-0269">Exonuclease</keyword>
<dbReference type="Proteomes" id="UP000291236">
    <property type="component" value="Chromosome"/>
</dbReference>
<dbReference type="InterPro" id="IPR042173">
    <property type="entry name" value="RNase_J_2"/>
</dbReference>
<dbReference type="InterPro" id="IPR036866">
    <property type="entry name" value="RibonucZ/Hydroxyglut_hydro"/>
</dbReference>
<dbReference type="EMBL" id="AP019368">
    <property type="protein sequence ID" value="BBH54491.1"/>
    <property type="molecule type" value="Genomic_DNA"/>
</dbReference>
<keyword evidence="7" id="KW-0694">RNA-binding</keyword>
<dbReference type="SMART" id="SM00849">
    <property type="entry name" value="Lactamase_B"/>
    <property type="match status" value="1"/>
</dbReference>
<reference evidence="9 10" key="1">
    <citation type="submission" date="2018-12" db="EMBL/GenBank/DDBJ databases">
        <title>Rubrispira sanarue gen. nov., sp., nov., a member of the order Silvanigrellales, isolated from a brackish lake in Hamamatsu Japan.</title>
        <authorList>
            <person name="Maejima Y."/>
            <person name="Iino T."/>
            <person name="Muraguchi Y."/>
            <person name="Fukuda K."/>
            <person name="Nojiri H."/>
            <person name="Ohkuma M."/>
            <person name="Moriuchi R."/>
            <person name="Dohra H."/>
            <person name="Kimbara K."/>
            <person name="Shintani M."/>
        </authorList>
    </citation>
    <scope>NUCLEOTIDE SEQUENCE [LARGE SCALE GENOMIC DNA]</scope>
    <source>
        <strain evidence="9 10">RF1110005</strain>
    </source>
</reference>
<evidence type="ECO:0000313" key="9">
    <source>
        <dbReference type="EMBL" id="BBH54491.1"/>
    </source>
</evidence>
<dbReference type="Pfam" id="PF22505">
    <property type="entry name" value="RNase_J_b_CASP"/>
    <property type="match status" value="1"/>
</dbReference>
<dbReference type="Gene3D" id="3.10.20.580">
    <property type="match status" value="1"/>
</dbReference>
<gene>
    <name evidence="9" type="ORF">JCM31447_29620</name>
</gene>
<dbReference type="Gene3D" id="3.60.15.10">
    <property type="entry name" value="Ribonuclease Z/Hydroxyacylglutathione hydrolase-like"/>
    <property type="match status" value="1"/>
</dbReference>
<dbReference type="SUPFAM" id="SSF56281">
    <property type="entry name" value="Metallo-hydrolase/oxidoreductase"/>
    <property type="match status" value="1"/>
</dbReference>
<organism evidence="9 10">
    <name type="scientific">Fluviispira sanaruensis</name>
    <dbReference type="NCBI Taxonomy" id="2493639"/>
    <lineage>
        <taxon>Bacteria</taxon>
        <taxon>Pseudomonadati</taxon>
        <taxon>Bdellovibrionota</taxon>
        <taxon>Oligoflexia</taxon>
        <taxon>Silvanigrellales</taxon>
        <taxon>Silvanigrellaceae</taxon>
        <taxon>Fluviispira</taxon>
    </lineage>
</organism>
<evidence type="ECO:0000256" key="3">
    <source>
        <dbReference type="ARBA" id="ARBA00022723"/>
    </source>
</evidence>
<dbReference type="Pfam" id="PF12706">
    <property type="entry name" value="Lactamase_B_2"/>
    <property type="match status" value="1"/>
</dbReference>
<keyword evidence="2" id="KW-0540">Nuclease</keyword>
<dbReference type="InterPro" id="IPR011108">
    <property type="entry name" value="RMMBL"/>
</dbReference>
<evidence type="ECO:0000256" key="6">
    <source>
        <dbReference type="ARBA" id="ARBA00022839"/>
    </source>
</evidence>
<dbReference type="InterPro" id="IPR001279">
    <property type="entry name" value="Metallo-B-lactamas"/>
</dbReference>
<name>A0A4P2VN68_FLUSA</name>
<dbReference type="AlphaFoldDB" id="A0A4P2VN68"/>
<evidence type="ECO:0000256" key="5">
    <source>
        <dbReference type="ARBA" id="ARBA00022833"/>
    </source>
</evidence>
<dbReference type="Gene3D" id="3.40.50.10710">
    <property type="entry name" value="Metallo-hydrolase/oxidoreductase"/>
    <property type="match status" value="1"/>
</dbReference>
<keyword evidence="10" id="KW-1185">Reference proteome</keyword>
<sequence length="551" mass="61818">MDDFSLKIIPLGGCGEIGMNMTLLCVMDKYFFVDGGALFPDASLLGVDLILPDTKFIDENQIWPEAWLITHGHEDHIGALPHLYKKYPAPIYGTEFTIELIKAKFDDANINDAILNKWDFFQTVFFRNLKVTPFPVNHSIADASGLFFETQLGNILHMGDFRIDYYPPEKSMTHENIEKVINGKKVHLMMSDSTNSFQTGTDFSETEVLPSIVDYLDKAEGIVVIATFASNIWRLQSIFESAKLTGRKIALFGRSLFRNTEIANRLGLLNFAETTIIEIQDVSRYPRNEVCIICTGSQGESFSGLHRIAWDNVADFKIEAQDTIIFSSRIIPGNERPIESIVTQLTRIGCKVVTAKDDKNIHVSGHGYQDDLIKCIKTAKPKAFMPVHGTFRHLKQHRELAVECGIPEENCILVENGDVLVAGPEFLGVVETVHSGRDYVCPGGIFSQSSPIYKDRVALIYGGVVAVSFVFPDVGYDLIGTPAVTLKGVPLNAQELSKKMSMIFNYTIDLSLKKRNFSDEALQEDLRIAVRRFIEKKLNFKANILILFQRV</sequence>
<proteinExistence type="predicted"/>
<dbReference type="InterPro" id="IPR004613">
    <property type="entry name" value="RNase_J"/>
</dbReference>
<dbReference type="OrthoDB" id="9770211at2"/>
<keyword evidence="5" id="KW-0862">Zinc</keyword>
<dbReference type="Pfam" id="PF07521">
    <property type="entry name" value="RMMBL"/>
    <property type="match status" value="1"/>
</dbReference>
<accession>A0A4P2VN68</accession>
<feature type="domain" description="Metallo-beta-lactamase" evidence="8">
    <location>
        <begin position="18"/>
        <end position="212"/>
    </location>
</feature>
<protein>
    <submittedName>
        <fullName evidence="9">Ribonuclease J</fullName>
    </submittedName>
</protein>
<dbReference type="RefSeq" id="WP_130612330.1">
    <property type="nucleotide sequence ID" value="NZ_AP019368.1"/>
</dbReference>
<dbReference type="GO" id="GO:0003723">
    <property type="term" value="F:RNA binding"/>
    <property type="evidence" value="ECO:0007669"/>
    <property type="project" value="UniProtKB-KW"/>
</dbReference>
<dbReference type="NCBIfam" id="TIGR00649">
    <property type="entry name" value="MG423"/>
    <property type="match status" value="1"/>
</dbReference>
<keyword evidence="1" id="KW-0963">Cytoplasm</keyword>